<dbReference type="AlphaFoldDB" id="A0AAV5WK81"/>
<proteinExistence type="predicted"/>
<comment type="caution">
    <text evidence="2">The sequence shown here is derived from an EMBL/GenBank/DDBJ whole genome shotgun (WGS) entry which is preliminary data.</text>
</comment>
<keyword evidence="3" id="KW-1185">Reference proteome</keyword>
<sequence length="119" mass="13440">PTSRPAPSNMAGVEPESTSILDSVSKDRRIASSLCYTYSYRIPQNRPTVTYRIPLTVSSPLNFPQHRSSIGISNQYLFSSKFPQRRPRAVQRRVEDGVDQRLLRPTSSSARSSWSLRQG</sequence>
<accession>A0AAV5WK81</accession>
<dbReference type="Proteomes" id="UP001432322">
    <property type="component" value="Unassembled WGS sequence"/>
</dbReference>
<organism evidence="2 3">
    <name type="scientific">Pristionchus fissidentatus</name>
    <dbReference type="NCBI Taxonomy" id="1538716"/>
    <lineage>
        <taxon>Eukaryota</taxon>
        <taxon>Metazoa</taxon>
        <taxon>Ecdysozoa</taxon>
        <taxon>Nematoda</taxon>
        <taxon>Chromadorea</taxon>
        <taxon>Rhabditida</taxon>
        <taxon>Rhabditina</taxon>
        <taxon>Diplogasteromorpha</taxon>
        <taxon>Diplogasteroidea</taxon>
        <taxon>Neodiplogasteridae</taxon>
        <taxon>Pristionchus</taxon>
    </lineage>
</organism>
<feature type="non-terminal residue" evidence="2">
    <location>
        <position position="119"/>
    </location>
</feature>
<evidence type="ECO:0000256" key="1">
    <source>
        <dbReference type="SAM" id="MobiDB-lite"/>
    </source>
</evidence>
<feature type="compositionally biased region" description="Basic and acidic residues" evidence="1">
    <location>
        <begin position="92"/>
        <end position="102"/>
    </location>
</feature>
<name>A0AAV5WK81_9BILA</name>
<feature type="compositionally biased region" description="Low complexity" evidence="1">
    <location>
        <begin position="103"/>
        <end position="119"/>
    </location>
</feature>
<evidence type="ECO:0000313" key="2">
    <source>
        <dbReference type="EMBL" id="GMT31326.1"/>
    </source>
</evidence>
<gene>
    <name evidence="2" type="ORF">PFISCL1PPCAC_22623</name>
</gene>
<feature type="non-terminal residue" evidence="2">
    <location>
        <position position="1"/>
    </location>
</feature>
<evidence type="ECO:0000313" key="3">
    <source>
        <dbReference type="Proteomes" id="UP001432322"/>
    </source>
</evidence>
<reference evidence="2" key="1">
    <citation type="submission" date="2023-10" db="EMBL/GenBank/DDBJ databases">
        <title>Genome assembly of Pristionchus species.</title>
        <authorList>
            <person name="Yoshida K."/>
            <person name="Sommer R.J."/>
        </authorList>
    </citation>
    <scope>NUCLEOTIDE SEQUENCE</scope>
    <source>
        <strain evidence="2">RS5133</strain>
    </source>
</reference>
<feature type="region of interest" description="Disordered" evidence="1">
    <location>
        <begin position="1"/>
        <end position="20"/>
    </location>
</feature>
<protein>
    <submittedName>
        <fullName evidence="2">Uncharacterized protein</fullName>
    </submittedName>
</protein>
<dbReference type="EMBL" id="BTSY01000006">
    <property type="protein sequence ID" value="GMT31326.1"/>
    <property type="molecule type" value="Genomic_DNA"/>
</dbReference>
<feature type="region of interest" description="Disordered" evidence="1">
    <location>
        <begin position="87"/>
        <end position="119"/>
    </location>
</feature>